<comment type="caution">
    <text evidence="1">The sequence shown here is derived from an EMBL/GenBank/DDBJ whole genome shotgun (WGS) entry which is preliminary data.</text>
</comment>
<name>A0A9Q1JZM2_9CARY</name>
<accession>A0A9Q1JZM2</accession>
<dbReference type="PANTHER" id="PTHR38926:SF80">
    <property type="entry name" value="F-BOX DOMAIN, LEUCINE-RICH REPEAT DOMAIN SUPERFAMILY"/>
    <property type="match status" value="1"/>
</dbReference>
<evidence type="ECO:0000313" key="2">
    <source>
        <dbReference type="Proteomes" id="UP001153076"/>
    </source>
</evidence>
<protein>
    <submittedName>
        <fullName evidence="1">Uncharacterized protein</fullName>
    </submittedName>
</protein>
<organism evidence="1 2">
    <name type="scientific">Carnegiea gigantea</name>
    <dbReference type="NCBI Taxonomy" id="171969"/>
    <lineage>
        <taxon>Eukaryota</taxon>
        <taxon>Viridiplantae</taxon>
        <taxon>Streptophyta</taxon>
        <taxon>Embryophyta</taxon>
        <taxon>Tracheophyta</taxon>
        <taxon>Spermatophyta</taxon>
        <taxon>Magnoliopsida</taxon>
        <taxon>eudicotyledons</taxon>
        <taxon>Gunneridae</taxon>
        <taxon>Pentapetalae</taxon>
        <taxon>Caryophyllales</taxon>
        <taxon>Cactineae</taxon>
        <taxon>Cactaceae</taxon>
        <taxon>Cactoideae</taxon>
        <taxon>Echinocereeae</taxon>
        <taxon>Carnegiea</taxon>
    </lineage>
</organism>
<dbReference type="InterPro" id="IPR032675">
    <property type="entry name" value="LRR_dom_sf"/>
</dbReference>
<dbReference type="PANTHER" id="PTHR38926">
    <property type="entry name" value="F-BOX DOMAIN CONTAINING PROTEIN, EXPRESSED"/>
    <property type="match status" value="1"/>
</dbReference>
<dbReference type="Gene3D" id="3.80.10.10">
    <property type="entry name" value="Ribonuclease Inhibitor"/>
    <property type="match status" value="1"/>
</dbReference>
<proteinExistence type="predicted"/>
<dbReference type="InterPro" id="IPR001611">
    <property type="entry name" value="Leu-rich_rpt"/>
</dbReference>
<dbReference type="AlphaFoldDB" id="A0A9Q1JZM2"/>
<dbReference type="SUPFAM" id="SSF52047">
    <property type="entry name" value="RNI-like"/>
    <property type="match status" value="1"/>
</dbReference>
<gene>
    <name evidence="1" type="ORF">Cgig2_025943</name>
</gene>
<reference evidence="1" key="1">
    <citation type="submission" date="2022-04" db="EMBL/GenBank/DDBJ databases">
        <title>Carnegiea gigantea Genome sequencing and assembly v2.</title>
        <authorList>
            <person name="Copetti D."/>
            <person name="Sanderson M.J."/>
            <person name="Burquez A."/>
            <person name="Wojciechowski M.F."/>
        </authorList>
    </citation>
    <scope>NUCLEOTIDE SEQUENCE</scope>
    <source>
        <strain evidence="1">SGP5-SGP5p</strain>
        <tissue evidence="1">Aerial part</tissue>
    </source>
</reference>
<dbReference type="Pfam" id="PF13516">
    <property type="entry name" value="LRR_6"/>
    <property type="match status" value="2"/>
</dbReference>
<evidence type="ECO:0000313" key="1">
    <source>
        <dbReference type="EMBL" id="KAJ8433780.1"/>
    </source>
</evidence>
<dbReference type="Proteomes" id="UP001153076">
    <property type="component" value="Unassembled WGS sequence"/>
</dbReference>
<sequence>MLWLLLPRSGGSLQKFHVSCVNNDQAFDFIAQQRSKISDSIVEKVADKFPALTSLDLSYCCEIGARALEAIGKNCKLLSALSWNMDPHNTTVKTSHAEEACAIAKTMPKLKKLDLAYVSLNTESILLILSSCPKLESLDLSGCRGVHLDNTFLKDKYPKLEVQVTSDAEDDYNPWAWGCGCCISEDSDDEGHGEAYTEYLLDLGFNP</sequence>
<keyword evidence="2" id="KW-1185">Reference proteome</keyword>
<dbReference type="OrthoDB" id="550575at2759"/>
<dbReference type="EMBL" id="JAKOGI010000517">
    <property type="protein sequence ID" value="KAJ8433780.1"/>
    <property type="molecule type" value="Genomic_DNA"/>
</dbReference>